<evidence type="ECO:0000313" key="1">
    <source>
        <dbReference type="EMBL" id="SVA45082.1"/>
    </source>
</evidence>
<sequence>MYYISIIQTIGVVMNKYLTVAVATTLLTSTAMAEDRTITVPTPKSITIVCSDSVQPGTVVLTNPPKFSCKDYELASKMVGTGITVGPDTNLIRITGALRRVIRRSARLARMRDEGRVKESTVHMDNSWRDIPNTKLDDFGKKFPGINRNRKFFVSNNENCQGWVSVARILNGECSESKIRTRQYFN</sequence>
<name>A0A381VXY8_9ZZZZ</name>
<organism evidence="1">
    <name type="scientific">marine metagenome</name>
    <dbReference type="NCBI Taxonomy" id="408172"/>
    <lineage>
        <taxon>unclassified sequences</taxon>
        <taxon>metagenomes</taxon>
        <taxon>ecological metagenomes</taxon>
    </lineage>
</organism>
<dbReference type="EMBL" id="UINC01010105">
    <property type="protein sequence ID" value="SVA45082.1"/>
    <property type="molecule type" value="Genomic_DNA"/>
</dbReference>
<dbReference type="AlphaFoldDB" id="A0A381VXY8"/>
<protein>
    <submittedName>
        <fullName evidence="1">Uncharacterized protein</fullName>
    </submittedName>
</protein>
<reference evidence="1" key="1">
    <citation type="submission" date="2018-05" db="EMBL/GenBank/DDBJ databases">
        <authorList>
            <person name="Lanie J.A."/>
            <person name="Ng W.-L."/>
            <person name="Kazmierczak K.M."/>
            <person name="Andrzejewski T.M."/>
            <person name="Davidsen T.M."/>
            <person name="Wayne K.J."/>
            <person name="Tettelin H."/>
            <person name="Glass J.I."/>
            <person name="Rusch D."/>
            <person name="Podicherti R."/>
            <person name="Tsui H.-C.T."/>
            <person name="Winkler M.E."/>
        </authorList>
    </citation>
    <scope>NUCLEOTIDE SEQUENCE</scope>
</reference>
<gene>
    <name evidence="1" type="ORF">METZ01_LOCUS97936</name>
</gene>
<accession>A0A381VXY8</accession>
<proteinExistence type="predicted"/>